<dbReference type="InterPro" id="IPR011042">
    <property type="entry name" value="6-blade_b-propeller_TolB-like"/>
</dbReference>
<evidence type="ECO:0000259" key="1">
    <source>
        <dbReference type="Pfam" id="PF22807"/>
    </source>
</evidence>
<dbReference type="RefSeq" id="WP_201349100.1">
    <property type="nucleotide sequence ID" value="NZ_AP014546.1"/>
</dbReference>
<reference evidence="2 3" key="1">
    <citation type="journal article" date="2008" name="Int. J. Syst. Evol. Microbiol.">
        <title>Neptunomonas japonica sp. nov., an Osedax japonicus symbiont-like bacterium isolated from sediment adjacent to sperm whale carcasses off Kagoshima, Japan.</title>
        <authorList>
            <person name="Miyazaki M."/>
            <person name="Nogi Y."/>
            <person name="Fujiwara Y."/>
            <person name="Kawato M."/>
            <person name="Kubokawa K."/>
            <person name="Horikoshi K."/>
        </authorList>
    </citation>
    <scope>NUCLEOTIDE SEQUENCE [LARGE SCALE GENOMIC DNA]</scope>
    <source>
        <strain evidence="2 3">JAMM 1380</strain>
    </source>
</reference>
<protein>
    <submittedName>
        <fullName evidence="2">L-sorbosone dehydrogenase</fullName>
    </submittedName>
</protein>
<sequence>MKQLKFLLLASVVMLFVTPVDALLLQPKMINVHGTSYKVHVPQGYILEVLTTDIDRPRMLTFHPDGSLFAGSRSGNVYRLAPPYGTVETLKSRFRYPHSVAFRGEQIYIASEEGLYQGQYSSADSLRIHGLKKVIELPIGGHSSRTVKIGPDQRIYVSLGISGNCSNEYLGPSYAMQNKRGGMMVLNESGTPQWETYSSGLRNPVGFDWSPYDGELYASNNGPDHWGFEQPPEQFAHLTKGSFHGMPWYQYDGAQVKRDNCISRMPPRDLNEVKIPVTTFPARNAPMAVAFVPMSGEVNEQQNEFSGNALVALHGSWATQSAGNKASRRPPKIVMVRFNKGKPSAVEDVLTGFQLNDGSRWARPVGVAVGPDGAIYMSSDGVPSALFRLRRM</sequence>
<accession>A0A7R6SV62</accession>
<evidence type="ECO:0000313" key="2">
    <source>
        <dbReference type="EMBL" id="BBB28395.1"/>
    </source>
</evidence>
<dbReference type="Pfam" id="PF22807">
    <property type="entry name" value="TrAA12"/>
    <property type="match status" value="2"/>
</dbReference>
<name>A0A7R6SV62_9GAMM</name>
<dbReference type="InterPro" id="IPR054539">
    <property type="entry name" value="Beta-prop_PDH"/>
</dbReference>
<dbReference type="InterPro" id="IPR011041">
    <property type="entry name" value="Quinoprot_gluc/sorb_DH_b-prop"/>
</dbReference>
<gene>
    <name evidence="2" type="ORF">NEJAP_0437</name>
</gene>
<dbReference type="Proteomes" id="UP000595332">
    <property type="component" value="Chromosome"/>
</dbReference>
<proteinExistence type="predicted"/>
<dbReference type="Gene3D" id="2.120.10.30">
    <property type="entry name" value="TolB, C-terminal domain"/>
    <property type="match status" value="1"/>
</dbReference>
<dbReference type="KEGG" id="njp:NEJAP_0437"/>
<dbReference type="SUPFAM" id="SSF50952">
    <property type="entry name" value="Soluble quinoprotein glucose dehydrogenase"/>
    <property type="match status" value="1"/>
</dbReference>
<feature type="domain" description="Pyrroloquinoline quinone-dependent pyranose dehydrogenase beta-propeller" evidence="1">
    <location>
        <begin position="40"/>
        <end position="225"/>
    </location>
</feature>
<feature type="domain" description="Pyrroloquinoline quinone-dependent pyranose dehydrogenase beta-propeller" evidence="1">
    <location>
        <begin position="272"/>
        <end position="380"/>
    </location>
</feature>
<dbReference type="EMBL" id="AP014546">
    <property type="protein sequence ID" value="BBB28395.1"/>
    <property type="molecule type" value="Genomic_DNA"/>
</dbReference>
<evidence type="ECO:0000313" key="3">
    <source>
        <dbReference type="Proteomes" id="UP000595332"/>
    </source>
</evidence>
<dbReference type="PANTHER" id="PTHR19328">
    <property type="entry name" value="HEDGEHOG-INTERACTING PROTEIN"/>
    <property type="match status" value="1"/>
</dbReference>
<keyword evidence="3" id="KW-1185">Reference proteome</keyword>
<dbReference type="PANTHER" id="PTHR19328:SF53">
    <property type="entry name" value="MEMBRANE PROTEIN"/>
    <property type="match status" value="1"/>
</dbReference>
<dbReference type="AlphaFoldDB" id="A0A7R6SV62"/>
<organism evidence="2 3">
    <name type="scientific">Neptunomonas japonica JAMM 1380</name>
    <dbReference type="NCBI Taxonomy" id="1441457"/>
    <lineage>
        <taxon>Bacteria</taxon>
        <taxon>Pseudomonadati</taxon>
        <taxon>Pseudomonadota</taxon>
        <taxon>Gammaproteobacteria</taxon>
        <taxon>Oceanospirillales</taxon>
        <taxon>Oceanospirillaceae</taxon>
        <taxon>Neptunomonas</taxon>
    </lineage>
</organism>